<evidence type="ECO:0000313" key="1">
    <source>
        <dbReference type="EMBL" id="CAH1405321.1"/>
    </source>
</evidence>
<proteinExistence type="predicted"/>
<protein>
    <submittedName>
        <fullName evidence="1">Uncharacterized protein</fullName>
    </submittedName>
</protein>
<dbReference type="Proteomes" id="UP001152798">
    <property type="component" value="Chromosome 6"/>
</dbReference>
<dbReference type="AlphaFoldDB" id="A0A9P0HPV7"/>
<evidence type="ECO:0000313" key="2">
    <source>
        <dbReference type="Proteomes" id="UP001152798"/>
    </source>
</evidence>
<gene>
    <name evidence="1" type="ORF">NEZAVI_LOCUS13556</name>
</gene>
<sequence length="39" mass="4281">MVPGSFQRTYHLLSGGNLLRMVLRLKAPLQGQRPGTSSI</sequence>
<organism evidence="1 2">
    <name type="scientific">Nezara viridula</name>
    <name type="common">Southern green stink bug</name>
    <name type="synonym">Cimex viridulus</name>
    <dbReference type="NCBI Taxonomy" id="85310"/>
    <lineage>
        <taxon>Eukaryota</taxon>
        <taxon>Metazoa</taxon>
        <taxon>Ecdysozoa</taxon>
        <taxon>Arthropoda</taxon>
        <taxon>Hexapoda</taxon>
        <taxon>Insecta</taxon>
        <taxon>Pterygota</taxon>
        <taxon>Neoptera</taxon>
        <taxon>Paraneoptera</taxon>
        <taxon>Hemiptera</taxon>
        <taxon>Heteroptera</taxon>
        <taxon>Panheteroptera</taxon>
        <taxon>Pentatomomorpha</taxon>
        <taxon>Pentatomoidea</taxon>
        <taxon>Pentatomidae</taxon>
        <taxon>Pentatominae</taxon>
        <taxon>Nezara</taxon>
    </lineage>
</organism>
<reference evidence="1" key="1">
    <citation type="submission" date="2022-01" db="EMBL/GenBank/DDBJ databases">
        <authorList>
            <person name="King R."/>
        </authorList>
    </citation>
    <scope>NUCLEOTIDE SEQUENCE</scope>
</reference>
<dbReference type="EMBL" id="OV725082">
    <property type="protein sequence ID" value="CAH1405321.1"/>
    <property type="molecule type" value="Genomic_DNA"/>
</dbReference>
<keyword evidence="2" id="KW-1185">Reference proteome</keyword>
<accession>A0A9P0HPV7</accession>
<name>A0A9P0HPV7_NEZVI</name>